<keyword evidence="9" id="KW-0812">Transmembrane</keyword>
<evidence type="ECO:0000256" key="7">
    <source>
        <dbReference type="ARBA" id="ARBA00022840"/>
    </source>
</evidence>
<dbReference type="GO" id="GO:0046983">
    <property type="term" value="F:protein dimerization activity"/>
    <property type="evidence" value="ECO:0007669"/>
    <property type="project" value="InterPro"/>
</dbReference>
<keyword evidence="13" id="KW-1185">Reference proteome</keyword>
<feature type="transmembrane region" description="Helical" evidence="9">
    <location>
        <begin position="42"/>
        <end position="63"/>
    </location>
</feature>
<dbReference type="GO" id="GO:0005524">
    <property type="term" value="F:ATP binding"/>
    <property type="evidence" value="ECO:0007669"/>
    <property type="project" value="UniProtKB-KW"/>
</dbReference>
<evidence type="ECO:0000256" key="4">
    <source>
        <dbReference type="ARBA" id="ARBA00022679"/>
    </source>
</evidence>
<dbReference type="GO" id="GO:0016020">
    <property type="term" value="C:membrane"/>
    <property type="evidence" value="ECO:0007669"/>
    <property type="project" value="InterPro"/>
</dbReference>
<dbReference type="EMBL" id="RDSR01000003">
    <property type="protein sequence ID" value="RNE66796.1"/>
    <property type="molecule type" value="Genomic_DNA"/>
</dbReference>
<feature type="transmembrane region" description="Helical" evidence="9">
    <location>
        <begin position="202"/>
        <end position="228"/>
    </location>
</feature>
<dbReference type="Gene3D" id="3.30.565.10">
    <property type="entry name" value="Histidine kinase-like ATPase, C-terminal domain"/>
    <property type="match status" value="1"/>
</dbReference>
<feature type="transmembrane region" description="Helical" evidence="9">
    <location>
        <begin position="70"/>
        <end position="89"/>
    </location>
</feature>
<evidence type="ECO:0000256" key="3">
    <source>
        <dbReference type="ARBA" id="ARBA00022553"/>
    </source>
</evidence>
<reference evidence="12 13" key="1">
    <citation type="submission" date="2018-11" db="EMBL/GenBank/DDBJ databases">
        <title>Cryobacterium sp. nov., isolated from rhizosphere soil of lettuce.</title>
        <authorList>
            <person name="Wang Y."/>
        </authorList>
    </citation>
    <scope>NUCLEOTIDE SEQUENCE [LARGE SCALE GENOMIC DNA]</scope>
    <source>
        <strain evidence="12 13">NEAU-85</strain>
    </source>
</reference>
<feature type="domain" description="Signal transduction histidine kinase subgroup 3 dimerisation and phosphoacceptor" evidence="11">
    <location>
        <begin position="411"/>
        <end position="474"/>
    </location>
</feature>
<sequence>MHPTSRNSRWLVEPLIGVALVAVWAIGFPTHLVSFVPVRGDMVWYTTPYAFLIAVGFATGIALSRVATSVSLVIVGALLATQLLFWAARFSSTSWSAYLTLLVFATLVGLHATRRMRVVAPLVLILCAVVVSALLVLPRFSATGIDGLINGKHMSTVALIPDLLVCAGAAALITFGFWYLGTQLRLASPALRARSSEALSPILRNLAPTLLTLRPALEPAIAVAFYGLWIIAEAGRSASWPWPSFPFTLGLLAASIAVARSFPRLAVALPGVLLATQLFVIPTRFGSTTWPVYFAVPLTCLIVSAMAGGRIRWLSLPIAVVYVAAITTLMTVPPLSDGYGWTAWVGVGTSVDNVVGSFAAVLVVGLILTSGAWYIGYGLRASQLKRAADAKLDATVDELRSAEIDLIVANERDRIAQDVHDIMAHSLAVIIAQADGARFIGPQRPDAISASLERIAASARTSLAEVRMLIESLVESPEGHSNPTLDDLDDLVQRMRGAGLAITVDRFGDQTMLTPGQQLAVYRIVQESLTNALKHAGALPTARLTLDWRGPGLALTVASSGALPQRRDSNARGRGHSRGLYGMRERARLAGGWLTADVDDEEPGGYLVTAFVPTACAVEQASEAAPEVTLLHEAGSR</sequence>
<dbReference type="InterPro" id="IPR003594">
    <property type="entry name" value="HATPase_dom"/>
</dbReference>
<dbReference type="PANTHER" id="PTHR24421:SF10">
    <property type="entry name" value="NITRATE_NITRITE SENSOR PROTEIN NARQ"/>
    <property type="match status" value="1"/>
</dbReference>
<dbReference type="AlphaFoldDB" id="A0A3M8LMQ0"/>
<keyword evidence="6" id="KW-0418">Kinase</keyword>
<evidence type="ECO:0000256" key="1">
    <source>
        <dbReference type="ARBA" id="ARBA00000085"/>
    </source>
</evidence>
<dbReference type="EC" id="2.7.13.3" evidence="2"/>
<keyword evidence="3" id="KW-0597">Phosphoprotein</keyword>
<gene>
    <name evidence="12" type="ORF">EEJ31_03190</name>
</gene>
<keyword evidence="7" id="KW-0067">ATP-binding</keyword>
<proteinExistence type="predicted"/>
<evidence type="ECO:0000256" key="9">
    <source>
        <dbReference type="SAM" id="Phobius"/>
    </source>
</evidence>
<evidence type="ECO:0000256" key="6">
    <source>
        <dbReference type="ARBA" id="ARBA00022777"/>
    </source>
</evidence>
<protein>
    <recommendedName>
        <fullName evidence="2">histidine kinase</fullName>
        <ecNumber evidence="2">2.7.13.3</ecNumber>
    </recommendedName>
</protein>
<evidence type="ECO:0000313" key="13">
    <source>
        <dbReference type="Proteomes" id="UP000279859"/>
    </source>
</evidence>
<keyword evidence="4" id="KW-0808">Transferase</keyword>
<comment type="catalytic activity">
    <reaction evidence="1">
        <text>ATP + protein L-histidine = ADP + protein N-phospho-L-histidine.</text>
        <dbReference type="EC" id="2.7.13.3"/>
    </reaction>
</comment>
<dbReference type="Gene3D" id="1.20.5.1930">
    <property type="match status" value="1"/>
</dbReference>
<feature type="domain" description="Histidine kinase/HSP90-like ATPase" evidence="10">
    <location>
        <begin position="517"/>
        <end position="613"/>
    </location>
</feature>
<dbReference type="SUPFAM" id="SSF55874">
    <property type="entry name" value="ATPase domain of HSP90 chaperone/DNA topoisomerase II/histidine kinase"/>
    <property type="match status" value="1"/>
</dbReference>
<dbReference type="Pfam" id="PF02518">
    <property type="entry name" value="HATPase_c"/>
    <property type="match status" value="1"/>
</dbReference>
<keyword evidence="9" id="KW-0472">Membrane</keyword>
<feature type="transmembrane region" description="Helical" evidence="9">
    <location>
        <begin position="95"/>
        <end position="112"/>
    </location>
</feature>
<feature type="transmembrane region" description="Helical" evidence="9">
    <location>
        <begin position="119"/>
        <end position="137"/>
    </location>
</feature>
<feature type="transmembrane region" description="Helical" evidence="9">
    <location>
        <begin position="12"/>
        <end position="36"/>
    </location>
</feature>
<feature type="transmembrane region" description="Helical" evidence="9">
    <location>
        <begin position="265"/>
        <end position="284"/>
    </location>
</feature>
<comment type="caution">
    <text evidence="12">The sequence shown here is derived from an EMBL/GenBank/DDBJ whole genome shotgun (WGS) entry which is preliminary data.</text>
</comment>
<evidence type="ECO:0000313" key="12">
    <source>
        <dbReference type="EMBL" id="RNE66796.1"/>
    </source>
</evidence>
<dbReference type="CDD" id="cd16917">
    <property type="entry name" value="HATPase_UhpB-NarQ-NarX-like"/>
    <property type="match status" value="1"/>
</dbReference>
<dbReference type="InterPro" id="IPR050482">
    <property type="entry name" value="Sensor_HK_TwoCompSys"/>
</dbReference>
<evidence type="ECO:0000259" key="10">
    <source>
        <dbReference type="Pfam" id="PF02518"/>
    </source>
</evidence>
<dbReference type="GO" id="GO:0000155">
    <property type="term" value="F:phosphorelay sensor kinase activity"/>
    <property type="evidence" value="ECO:0007669"/>
    <property type="project" value="InterPro"/>
</dbReference>
<evidence type="ECO:0000256" key="8">
    <source>
        <dbReference type="ARBA" id="ARBA00023012"/>
    </source>
</evidence>
<evidence type="ECO:0000256" key="5">
    <source>
        <dbReference type="ARBA" id="ARBA00022741"/>
    </source>
</evidence>
<feature type="transmembrane region" description="Helical" evidence="9">
    <location>
        <begin position="157"/>
        <end position="181"/>
    </location>
</feature>
<keyword evidence="9" id="KW-1133">Transmembrane helix</keyword>
<dbReference type="Proteomes" id="UP000279859">
    <property type="component" value="Unassembled WGS sequence"/>
</dbReference>
<dbReference type="InterPro" id="IPR011712">
    <property type="entry name" value="Sig_transdc_His_kin_sub3_dim/P"/>
</dbReference>
<feature type="transmembrane region" description="Helical" evidence="9">
    <location>
        <begin position="240"/>
        <end position="258"/>
    </location>
</feature>
<feature type="transmembrane region" description="Helical" evidence="9">
    <location>
        <begin position="314"/>
        <end position="335"/>
    </location>
</feature>
<dbReference type="PANTHER" id="PTHR24421">
    <property type="entry name" value="NITRATE/NITRITE SENSOR PROTEIN NARX-RELATED"/>
    <property type="match status" value="1"/>
</dbReference>
<keyword evidence="5" id="KW-0547">Nucleotide-binding</keyword>
<keyword evidence="8" id="KW-0902">Two-component regulatory system</keyword>
<evidence type="ECO:0000256" key="2">
    <source>
        <dbReference type="ARBA" id="ARBA00012438"/>
    </source>
</evidence>
<evidence type="ECO:0000259" key="11">
    <source>
        <dbReference type="Pfam" id="PF07730"/>
    </source>
</evidence>
<organism evidence="12 13">
    <name type="scientific">Cryobacterium tepidiphilum</name>
    <dbReference type="NCBI Taxonomy" id="2486026"/>
    <lineage>
        <taxon>Bacteria</taxon>
        <taxon>Bacillati</taxon>
        <taxon>Actinomycetota</taxon>
        <taxon>Actinomycetes</taxon>
        <taxon>Micrococcales</taxon>
        <taxon>Microbacteriaceae</taxon>
        <taxon>Cryobacterium</taxon>
    </lineage>
</organism>
<accession>A0A3M8LMQ0</accession>
<feature type="transmembrane region" description="Helical" evidence="9">
    <location>
        <begin position="355"/>
        <end position="376"/>
    </location>
</feature>
<dbReference type="InterPro" id="IPR036890">
    <property type="entry name" value="HATPase_C_sf"/>
</dbReference>
<dbReference type="Pfam" id="PF07730">
    <property type="entry name" value="HisKA_3"/>
    <property type="match status" value="1"/>
</dbReference>
<feature type="transmembrane region" description="Helical" evidence="9">
    <location>
        <begin position="290"/>
        <end position="307"/>
    </location>
</feature>
<name>A0A3M8LMQ0_9MICO</name>